<comment type="caution">
    <text evidence="11">The sequence shown here is derived from an EMBL/GenBank/DDBJ whole genome shotgun (WGS) entry which is preliminary data.</text>
</comment>
<dbReference type="GO" id="GO:0097367">
    <property type="term" value="F:carbohydrate derivative binding"/>
    <property type="evidence" value="ECO:0007669"/>
    <property type="project" value="InterPro"/>
</dbReference>
<sequence>MEKIRNIIQASIDVKQQVLQNEELLQTVAAVVEAIVQALRNGNRIWFCGNGGSAADAQHLAAEFSGRFYTDRKALPAEALHCNTSYITAVANDYSYEVVYARLVEGITNKGDVLLGLSTSGNSANIVRAFESARQVGLVTVAFTGTGGGLLKGLSDHLLNVPSVDTPRIQESHILLGHIICQLVEEHYFGSAPGPLSPEGGTKAG</sequence>
<dbReference type="GO" id="GO:0005975">
    <property type="term" value="P:carbohydrate metabolic process"/>
    <property type="evidence" value="ECO:0007669"/>
    <property type="project" value="UniProtKB-UniRule"/>
</dbReference>
<comment type="miscellaneous">
    <text evidence="9">The reaction produces a racemic mixture of D-glycero-alpha-D-manno-heptose 7-phosphate and D-glycero-beta-D-manno-heptose 7-phosphate.</text>
</comment>
<dbReference type="GO" id="GO:0005737">
    <property type="term" value="C:cytoplasm"/>
    <property type="evidence" value="ECO:0007669"/>
    <property type="project" value="UniProtKB-SubCell"/>
</dbReference>
<comment type="catalytic activity">
    <reaction evidence="1 9">
        <text>2 D-sedoheptulose 7-phosphate = D-glycero-alpha-D-manno-heptose 7-phosphate + D-glycero-beta-D-manno-heptose 7-phosphate</text>
        <dbReference type="Rhea" id="RHEA:27489"/>
        <dbReference type="ChEBI" id="CHEBI:57483"/>
        <dbReference type="ChEBI" id="CHEBI:60203"/>
        <dbReference type="ChEBI" id="CHEBI:60204"/>
        <dbReference type="EC" id="5.3.1.28"/>
    </reaction>
</comment>
<reference evidence="11 12" key="1">
    <citation type="submission" date="2019-03" db="EMBL/GenBank/DDBJ databases">
        <authorList>
            <person name="Kim M.K.M."/>
        </authorList>
    </citation>
    <scope>NUCLEOTIDE SEQUENCE [LARGE SCALE GENOMIC DNA]</scope>
    <source>
        <strain evidence="11 12">17J68-15</strain>
    </source>
</reference>
<dbReference type="PANTHER" id="PTHR30390">
    <property type="entry name" value="SEDOHEPTULOSE 7-PHOSPHATE ISOMERASE / DNAA INITIATOR-ASSOCIATING FACTOR FOR REPLICATION INITIATION"/>
    <property type="match status" value="1"/>
</dbReference>
<evidence type="ECO:0000256" key="2">
    <source>
        <dbReference type="ARBA" id="ARBA00004496"/>
    </source>
</evidence>
<keyword evidence="4 9" id="KW-0963">Cytoplasm</keyword>
<feature type="binding site" evidence="9">
    <location>
        <position position="63"/>
    </location>
    <ligand>
        <name>Zn(2+)</name>
        <dbReference type="ChEBI" id="CHEBI:29105"/>
    </ligand>
</feature>
<feature type="binding site" evidence="9">
    <location>
        <position position="170"/>
    </location>
    <ligand>
        <name>substrate</name>
    </ligand>
</feature>
<dbReference type="SUPFAM" id="SSF53697">
    <property type="entry name" value="SIS domain"/>
    <property type="match status" value="1"/>
</dbReference>
<dbReference type="EMBL" id="SKFH01000023">
    <property type="protein sequence ID" value="TCZ69030.1"/>
    <property type="molecule type" value="Genomic_DNA"/>
</dbReference>
<dbReference type="Pfam" id="PF13580">
    <property type="entry name" value="SIS_2"/>
    <property type="match status" value="1"/>
</dbReference>
<dbReference type="InterPro" id="IPR046348">
    <property type="entry name" value="SIS_dom_sf"/>
</dbReference>
<feature type="binding site" evidence="9">
    <location>
        <begin position="92"/>
        <end position="93"/>
    </location>
    <ligand>
        <name>substrate</name>
    </ligand>
</feature>
<feature type="binding site" evidence="9">
    <location>
        <position position="63"/>
    </location>
    <ligand>
        <name>substrate</name>
    </ligand>
</feature>
<dbReference type="Gene3D" id="3.40.50.10490">
    <property type="entry name" value="Glucose-6-phosphate isomerase like protein, domain 1"/>
    <property type="match status" value="1"/>
</dbReference>
<comment type="pathway">
    <text evidence="9">Carbohydrate biosynthesis; D-glycero-D-manno-heptose 7-phosphate biosynthesis; D-glycero-alpha-D-manno-heptose 7-phosphate and D-glycero-beta-D-manno-heptose 7-phosphate from sedoheptulose 7-phosphate: step 1/1.</text>
</comment>
<dbReference type="InterPro" id="IPR035461">
    <property type="entry name" value="GmhA/DiaA"/>
</dbReference>
<dbReference type="PROSITE" id="PS51464">
    <property type="entry name" value="SIS"/>
    <property type="match status" value="1"/>
</dbReference>
<comment type="cofactor">
    <cofactor evidence="9">
        <name>Zn(2+)</name>
        <dbReference type="ChEBI" id="CHEBI:29105"/>
    </cofactor>
    <text evidence="9">Binds 1 zinc ion per subunit.</text>
</comment>
<evidence type="ECO:0000256" key="9">
    <source>
        <dbReference type="HAMAP-Rule" id="MF_00067"/>
    </source>
</evidence>
<evidence type="ECO:0000259" key="10">
    <source>
        <dbReference type="PROSITE" id="PS51464"/>
    </source>
</evidence>
<keyword evidence="5 9" id="KW-0479">Metal-binding</keyword>
<comment type="subcellular location">
    <subcellularLocation>
        <location evidence="2 9">Cytoplasm</location>
    </subcellularLocation>
</comment>
<dbReference type="AlphaFoldDB" id="A0A4R4E0L5"/>
<feature type="binding site" evidence="9">
    <location>
        <position position="59"/>
    </location>
    <ligand>
        <name>Zn(2+)</name>
        <dbReference type="ChEBI" id="CHEBI:29105"/>
    </ligand>
</feature>
<dbReference type="UniPathway" id="UPA00041">
    <property type="reaction ID" value="UER00436"/>
</dbReference>
<dbReference type="EC" id="5.3.1.28" evidence="9"/>
<keyword evidence="8 9" id="KW-0119">Carbohydrate metabolism</keyword>
<feature type="binding site" evidence="9">
    <location>
        <position position="170"/>
    </location>
    <ligand>
        <name>Zn(2+)</name>
        <dbReference type="ChEBI" id="CHEBI:29105"/>
    </ligand>
</feature>
<dbReference type="OrthoDB" id="9781311at2"/>
<name>A0A4R4E0L5_9BACT</name>
<feature type="binding site" evidence="9">
    <location>
        <position position="123"/>
    </location>
    <ligand>
        <name>substrate</name>
    </ligand>
</feature>
<evidence type="ECO:0000256" key="5">
    <source>
        <dbReference type="ARBA" id="ARBA00022723"/>
    </source>
</evidence>
<dbReference type="Proteomes" id="UP000295164">
    <property type="component" value="Unassembled WGS sequence"/>
</dbReference>
<dbReference type="InterPro" id="IPR050099">
    <property type="entry name" value="SIS_GmhA/DiaA_subfam"/>
</dbReference>
<feature type="domain" description="SIS" evidence="10">
    <location>
        <begin position="35"/>
        <end position="195"/>
    </location>
</feature>
<dbReference type="GO" id="GO:0008270">
    <property type="term" value="F:zinc ion binding"/>
    <property type="evidence" value="ECO:0007669"/>
    <property type="project" value="UniProtKB-UniRule"/>
</dbReference>
<dbReference type="CDD" id="cd05006">
    <property type="entry name" value="SIS_GmhA"/>
    <property type="match status" value="1"/>
</dbReference>
<evidence type="ECO:0000313" key="11">
    <source>
        <dbReference type="EMBL" id="TCZ69030.1"/>
    </source>
</evidence>
<protein>
    <recommendedName>
        <fullName evidence="9">Phosphoheptose isomerase</fullName>
        <ecNumber evidence="9">5.3.1.28</ecNumber>
    </recommendedName>
    <alternativeName>
        <fullName evidence="9">Sedoheptulose 7-phosphate isomerase</fullName>
    </alternativeName>
</protein>
<evidence type="ECO:0000256" key="3">
    <source>
        <dbReference type="ARBA" id="ARBA00009894"/>
    </source>
</evidence>
<feature type="binding site" evidence="9">
    <location>
        <begin position="50"/>
        <end position="52"/>
    </location>
    <ligand>
        <name>substrate</name>
    </ligand>
</feature>
<keyword evidence="6 9" id="KW-0862">Zinc</keyword>
<keyword evidence="12" id="KW-1185">Reference proteome</keyword>
<dbReference type="InterPro" id="IPR004515">
    <property type="entry name" value="Phosphoheptose_Isoase"/>
</dbReference>
<accession>A0A4R4E0L5</accession>
<evidence type="ECO:0000256" key="1">
    <source>
        <dbReference type="ARBA" id="ARBA00000348"/>
    </source>
</evidence>
<dbReference type="GO" id="GO:2001061">
    <property type="term" value="P:D-glycero-D-manno-heptose 7-phosphate biosynthetic process"/>
    <property type="evidence" value="ECO:0007669"/>
    <property type="project" value="UniProtKB-UniPathway"/>
</dbReference>
<dbReference type="InterPro" id="IPR001347">
    <property type="entry name" value="SIS_dom"/>
</dbReference>
<evidence type="ECO:0000256" key="6">
    <source>
        <dbReference type="ARBA" id="ARBA00022833"/>
    </source>
</evidence>
<dbReference type="GO" id="GO:0008968">
    <property type="term" value="F:D-sedoheptulose 7-phosphate isomerase activity"/>
    <property type="evidence" value="ECO:0007669"/>
    <property type="project" value="UniProtKB-UniRule"/>
</dbReference>
<dbReference type="RefSeq" id="WP_131852550.1">
    <property type="nucleotide sequence ID" value="NZ_SKFH01000023.1"/>
</dbReference>
<comment type="function">
    <text evidence="9">Catalyzes the isomerization of sedoheptulose 7-phosphate in D-glycero-D-manno-heptose 7-phosphate.</text>
</comment>
<proteinExistence type="inferred from homology"/>
<organism evidence="11 12">
    <name type="scientific">Flaviaesturariibacter aridisoli</name>
    <dbReference type="NCBI Taxonomy" id="2545761"/>
    <lineage>
        <taxon>Bacteria</taxon>
        <taxon>Pseudomonadati</taxon>
        <taxon>Bacteroidota</taxon>
        <taxon>Chitinophagia</taxon>
        <taxon>Chitinophagales</taxon>
        <taxon>Chitinophagaceae</taxon>
        <taxon>Flaviaestuariibacter</taxon>
    </lineage>
</organism>
<evidence type="ECO:0000256" key="4">
    <source>
        <dbReference type="ARBA" id="ARBA00022490"/>
    </source>
</evidence>
<evidence type="ECO:0000256" key="8">
    <source>
        <dbReference type="ARBA" id="ARBA00023277"/>
    </source>
</evidence>
<comment type="similarity">
    <text evidence="3 9">Belongs to the SIS family. GmhA subfamily.</text>
</comment>
<evidence type="ECO:0000313" key="12">
    <source>
        <dbReference type="Proteomes" id="UP000295164"/>
    </source>
</evidence>
<feature type="binding site" evidence="9">
    <location>
        <position position="178"/>
    </location>
    <ligand>
        <name>Zn(2+)</name>
        <dbReference type="ChEBI" id="CHEBI:29105"/>
    </ligand>
</feature>
<keyword evidence="7 9" id="KW-0413">Isomerase</keyword>
<gene>
    <name evidence="9" type="primary">gmhA</name>
    <name evidence="11" type="ORF">E0486_12670</name>
</gene>
<dbReference type="HAMAP" id="MF_00067">
    <property type="entry name" value="GmhA"/>
    <property type="match status" value="1"/>
</dbReference>
<dbReference type="PANTHER" id="PTHR30390:SF6">
    <property type="entry name" value="DNAA INITIATOR-ASSOCIATING PROTEIN DIAA"/>
    <property type="match status" value="1"/>
</dbReference>
<feature type="binding site" evidence="9">
    <location>
        <begin position="118"/>
        <end position="120"/>
    </location>
    <ligand>
        <name>substrate</name>
    </ligand>
</feature>
<evidence type="ECO:0000256" key="7">
    <source>
        <dbReference type="ARBA" id="ARBA00023235"/>
    </source>
</evidence>